<organism evidence="4 5">
    <name type="scientific">Nocardiopsis composta</name>
    <dbReference type="NCBI Taxonomy" id="157465"/>
    <lineage>
        <taxon>Bacteria</taxon>
        <taxon>Bacillati</taxon>
        <taxon>Actinomycetota</taxon>
        <taxon>Actinomycetes</taxon>
        <taxon>Streptosporangiales</taxon>
        <taxon>Nocardiopsidaceae</taxon>
        <taxon>Nocardiopsis</taxon>
    </lineage>
</organism>
<dbReference type="InterPro" id="IPR055568">
    <property type="entry name" value="DUF7144"/>
</dbReference>
<feature type="region of interest" description="Disordered" evidence="1">
    <location>
        <begin position="143"/>
        <end position="170"/>
    </location>
</feature>
<dbReference type="RefSeq" id="WP_246528245.1">
    <property type="nucleotide sequence ID" value="NZ_BAAAJD010000111.1"/>
</dbReference>
<gene>
    <name evidence="4" type="ORF">HDA36_002728</name>
</gene>
<keyword evidence="5" id="KW-1185">Reference proteome</keyword>
<proteinExistence type="predicted"/>
<name>A0A7W8QMD3_9ACTN</name>
<accession>A0A7W8QMD3</accession>
<feature type="transmembrane region" description="Helical" evidence="2">
    <location>
        <begin position="12"/>
        <end position="32"/>
    </location>
</feature>
<dbReference type="Proteomes" id="UP000572635">
    <property type="component" value="Unassembled WGS sequence"/>
</dbReference>
<feature type="transmembrane region" description="Helical" evidence="2">
    <location>
        <begin position="85"/>
        <end position="102"/>
    </location>
</feature>
<protein>
    <recommendedName>
        <fullName evidence="3">DUF7144 domain-containing protein</fullName>
    </recommendedName>
</protein>
<sequence length="170" mass="17953">MRMDMRNAHGWQVFTATMMLVLGVANLVQGIVGMGRSAFYAVAESGLLMFNFAFWGTVLTVWGLLMLACGIALMTGAMWARTASVLVLAINLVAQFAFLMAFPHWSLALLAADVLVIYGLTVGWHASAPGGAADEAAGEAAAYGAGREAAHAKPEATRAPQQGRHEQPMG</sequence>
<keyword evidence="2" id="KW-1133">Transmembrane helix</keyword>
<evidence type="ECO:0000313" key="4">
    <source>
        <dbReference type="EMBL" id="MBB5432644.1"/>
    </source>
</evidence>
<dbReference type="AlphaFoldDB" id="A0A7W8QMD3"/>
<evidence type="ECO:0000256" key="2">
    <source>
        <dbReference type="SAM" id="Phobius"/>
    </source>
</evidence>
<evidence type="ECO:0000256" key="1">
    <source>
        <dbReference type="SAM" id="MobiDB-lite"/>
    </source>
</evidence>
<feature type="transmembrane region" description="Helical" evidence="2">
    <location>
        <begin position="52"/>
        <end position="73"/>
    </location>
</feature>
<keyword evidence="2" id="KW-0812">Transmembrane</keyword>
<comment type="caution">
    <text evidence="4">The sequence shown here is derived from an EMBL/GenBank/DDBJ whole genome shotgun (WGS) entry which is preliminary data.</text>
</comment>
<feature type="domain" description="DUF7144" evidence="3">
    <location>
        <begin position="11"/>
        <end position="124"/>
    </location>
</feature>
<evidence type="ECO:0000313" key="5">
    <source>
        <dbReference type="Proteomes" id="UP000572635"/>
    </source>
</evidence>
<keyword evidence="2" id="KW-0472">Membrane</keyword>
<reference evidence="4 5" key="1">
    <citation type="submission" date="2020-08" db="EMBL/GenBank/DDBJ databases">
        <title>Sequencing the genomes of 1000 actinobacteria strains.</title>
        <authorList>
            <person name="Klenk H.-P."/>
        </authorList>
    </citation>
    <scope>NUCLEOTIDE SEQUENCE [LARGE SCALE GENOMIC DNA]</scope>
    <source>
        <strain evidence="4 5">DSM 44551</strain>
    </source>
</reference>
<dbReference type="Pfam" id="PF23636">
    <property type="entry name" value="DUF7144"/>
    <property type="match status" value="1"/>
</dbReference>
<evidence type="ECO:0000259" key="3">
    <source>
        <dbReference type="Pfam" id="PF23636"/>
    </source>
</evidence>
<dbReference type="EMBL" id="JACHDB010000001">
    <property type="protein sequence ID" value="MBB5432644.1"/>
    <property type="molecule type" value="Genomic_DNA"/>
</dbReference>